<feature type="signal peptide" evidence="8">
    <location>
        <begin position="1"/>
        <end position="22"/>
    </location>
</feature>
<dbReference type="SMART" id="SM00271">
    <property type="entry name" value="DnaJ"/>
    <property type="match status" value="1"/>
</dbReference>
<evidence type="ECO:0000256" key="5">
    <source>
        <dbReference type="ARBA" id="ARBA00037847"/>
    </source>
</evidence>
<evidence type="ECO:0000313" key="10">
    <source>
        <dbReference type="EMBL" id="WFD20425.1"/>
    </source>
</evidence>
<reference evidence="10" key="1">
    <citation type="submission" date="2023-03" db="EMBL/GenBank/DDBJ databases">
        <title>Mating type loci evolution in Malassezia.</title>
        <authorList>
            <person name="Coelho M.A."/>
        </authorList>
    </citation>
    <scope>NUCLEOTIDE SEQUENCE</scope>
    <source>
        <strain evidence="10">CBS 10434</strain>
    </source>
</reference>
<gene>
    <name evidence="10" type="ORF">MCAP1_002669</name>
</gene>
<dbReference type="PRINTS" id="PR00625">
    <property type="entry name" value="JDOMAIN"/>
</dbReference>
<dbReference type="InterPro" id="IPR052606">
    <property type="entry name" value="DnaJ_domain_protein"/>
</dbReference>
<dbReference type="PANTHER" id="PTHR44653">
    <property type="entry name" value="DNAJ HOMOLOG SUBFAMILY C MEMBER 1"/>
    <property type="match status" value="1"/>
</dbReference>
<dbReference type="CDD" id="cd06257">
    <property type="entry name" value="DnaJ"/>
    <property type="match status" value="1"/>
</dbReference>
<evidence type="ECO:0000256" key="7">
    <source>
        <dbReference type="SAM" id="Phobius"/>
    </source>
</evidence>
<dbReference type="PROSITE" id="PS50076">
    <property type="entry name" value="DNAJ_2"/>
    <property type="match status" value="1"/>
</dbReference>
<sequence length="336" mass="37703">MNMRRVWAMLALLCMCLLGAAAANWDKNDIEIFELQQALEQSEGPGASFYSILGLRPSASQSEIRKAYREKSLEWHPDKNPDMPDAYKRFERLGLIHKILRDERRDRYNHFLSKGFPKWRGTGYYYSRFRPGLLMVLVFVVVLSVAVEHTVRVHNFRVNQKRIENLRRSALALAWGAWFQTPKDAVKGTKPRSVPAQKKVRVPLQGFSDMPPAPSADAIAAGQVDWDREGEKVRKAVTAPVAATESMRIVDVMVFSDGSMAVIDDESDEWLSIEPLSEADVPTLSDTWPAVLARRLVSSPAAERAPEADVAEPEPAVPTTTSAKTSKASAKRRKRT</sequence>
<dbReference type="PANTHER" id="PTHR44653:SF2">
    <property type="entry name" value="DNAJ HOMOLOG SUBFAMILY C MEMBER 1"/>
    <property type="match status" value="1"/>
</dbReference>
<evidence type="ECO:0000259" key="9">
    <source>
        <dbReference type="PROSITE" id="PS50076"/>
    </source>
</evidence>
<dbReference type="AlphaFoldDB" id="A0AAF0J0W9"/>
<evidence type="ECO:0000256" key="8">
    <source>
        <dbReference type="SAM" id="SignalP"/>
    </source>
</evidence>
<evidence type="ECO:0000256" key="2">
    <source>
        <dbReference type="ARBA" id="ARBA00022729"/>
    </source>
</evidence>
<dbReference type="Proteomes" id="UP001220961">
    <property type="component" value="Chromosome 5"/>
</dbReference>
<name>A0AAF0J0W9_9BASI</name>
<evidence type="ECO:0000256" key="6">
    <source>
        <dbReference type="SAM" id="MobiDB-lite"/>
    </source>
</evidence>
<dbReference type="InterPro" id="IPR036869">
    <property type="entry name" value="J_dom_sf"/>
</dbReference>
<keyword evidence="2 8" id="KW-0732">Signal</keyword>
<keyword evidence="4 7" id="KW-0472">Membrane</keyword>
<feature type="transmembrane region" description="Helical" evidence="7">
    <location>
        <begin position="129"/>
        <end position="147"/>
    </location>
</feature>
<dbReference type="Gene3D" id="1.10.287.110">
    <property type="entry name" value="DnaJ domain"/>
    <property type="match status" value="1"/>
</dbReference>
<evidence type="ECO:0000256" key="4">
    <source>
        <dbReference type="ARBA" id="ARBA00023136"/>
    </source>
</evidence>
<keyword evidence="11" id="KW-1185">Reference proteome</keyword>
<dbReference type="GO" id="GO:0012505">
    <property type="term" value="C:endomembrane system"/>
    <property type="evidence" value="ECO:0007669"/>
    <property type="project" value="UniProtKB-SubCell"/>
</dbReference>
<feature type="region of interest" description="Disordered" evidence="6">
    <location>
        <begin position="299"/>
        <end position="336"/>
    </location>
</feature>
<accession>A0AAF0J0W9</accession>
<evidence type="ECO:0000256" key="1">
    <source>
        <dbReference type="ARBA" id="ARBA00022692"/>
    </source>
</evidence>
<feature type="compositionally biased region" description="Low complexity" evidence="6">
    <location>
        <begin position="313"/>
        <end position="328"/>
    </location>
</feature>
<proteinExistence type="predicted"/>
<organism evidence="10 11">
    <name type="scientific">Malassezia caprae</name>
    <dbReference type="NCBI Taxonomy" id="1381934"/>
    <lineage>
        <taxon>Eukaryota</taxon>
        <taxon>Fungi</taxon>
        <taxon>Dikarya</taxon>
        <taxon>Basidiomycota</taxon>
        <taxon>Ustilaginomycotina</taxon>
        <taxon>Malasseziomycetes</taxon>
        <taxon>Malasseziales</taxon>
        <taxon>Malasseziaceae</taxon>
        <taxon>Malassezia</taxon>
    </lineage>
</organism>
<dbReference type="InterPro" id="IPR001623">
    <property type="entry name" value="DnaJ_domain"/>
</dbReference>
<feature type="domain" description="J" evidence="9">
    <location>
        <begin position="48"/>
        <end position="112"/>
    </location>
</feature>
<evidence type="ECO:0000256" key="3">
    <source>
        <dbReference type="ARBA" id="ARBA00022989"/>
    </source>
</evidence>
<feature type="chain" id="PRO_5041899055" description="J domain-containing protein" evidence="8">
    <location>
        <begin position="23"/>
        <end position="336"/>
    </location>
</feature>
<evidence type="ECO:0000313" key="11">
    <source>
        <dbReference type="Proteomes" id="UP001220961"/>
    </source>
</evidence>
<comment type="subcellular location">
    <subcellularLocation>
        <location evidence="5">Endomembrane system</location>
        <topology evidence="5">Single-pass membrane protein</topology>
    </subcellularLocation>
</comment>
<keyword evidence="3 7" id="KW-1133">Transmembrane helix</keyword>
<dbReference type="Pfam" id="PF00226">
    <property type="entry name" value="DnaJ"/>
    <property type="match status" value="1"/>
</dbReference>
<dbReference type="EMBL" id="CP119912">
    <property type="protein sequence ID" value="WFD20425.1"/>
    <property type="molecule type" value="Genomic_DNA"/>
</dbReference>
<dbReference type="SUPFAM" id="SSF46565">
    <property type="entry name" value="Chaperone J-domain"/>
    <property type="match status" value="1"/>
</dbReference>
<keyword evidence="1 7" id="KW-0812">Transmembrane</keyword>
<protein>
    <recommendedName>
        <fullName evidence="9">J domain-containing protein</fullName>
    </recommendedName>
</protein>